<organism evidence="3 4">
    <name type="scientific">Coniochaeta ligniaria NRRL 30616</name>
    <dbReference type="NCBI Taxonomy" id="1408157"/>
    <lineage>
        <taxon>Eukaryota</taxon>
        <taxon>Fungi</taxon>
        <taxon>Dikarya</taxon>
        <taxon>Ascomycota</taxon>
        <taxon>Pezizomycotina</taxon>
        <taxon>Sordariomycetes</taxon>
        <taxon>Sordariomycetidae</taxon>
        <taxon>Coniochaetales</taxon>
        <taxon>Coniochaetaceae</taxon>
        <taxon>Coniochaeta</taxon>
    </lineage>
</organism>
<proteinExistence type="predicted"/>
<dbReference type="Proteomes" id="UP000182658">
    <property type="component" value="Unassembled WGS sequence"/>
</dbReference>
<dbReference type="EMBL" id="KV875129">
    <property type="protein sequence ID" value="OIW22247.1"/>
    <property type="molecule type" value="Genomic_DNA"/>
</dbReference>
<dbReference type="AlphaFoldDB" id="A0A1J7I3P2"/>
<keyword evidence="4" id="KW-1185">Reference proteome</keyword>
<gene>
    <name evidence="3" type="ORF">CONLIGDRAFT_638483</name>
</gene>
<protein>
    <submittedName>
        <fullName evidence="3">Uncharacterized protein</fullName>
    </submittedName>
</protein>
<feature type="signal peptide" evidence="2">
    <location>
        <begin position="1"/>
        <end position="34"/>
    </location>
</feature>
<evidence type="ECO:0000256" key="1">
    <source>
        <dbReference type="SAM" id="MobiDB-lite"/>
    </source>
</evidence>
<evidence type="ECO:0000256" key="2">
    <source>
        <dbReference type="SAM" id="SignalP"/>
    </source>
</evidence>
<feature type="region of interest" description="Disordered" evidence="1">
    <location>
        <begin position="50"/>
        <end position="69"/>
    </location>
</feature>
<evidence type="ECO:0000313" key="3">
    <source>
        <dbReference type="EMBL" id="OIW22247.1"/>
    </source>
</evidence>
<sequence length="135" mass="14667">MSTSSEALSIFRQVSLAASLLASLSLSLPRPTAAELPSQMVFSRSIISVSAEPGGTRNPPPPPPPGHYQHHSMCSLLRRRGMPSGCRLAKPTTVGESGWHVEAAVFPAWKNRRMGFRTREGSWFLVSCFLAAKAY</sequence>
<reference evidence="3 4" key="1">
    <citation type="submission" date="2016-10" db="EMBL/GenBank/DDBJ databases">
        <title>Draft genome sequence of Coniochaeta ligniaria NRRL30616, a lignocellulolytic fungus for bioabatement of inhibitors in plant biomass hydrolysates.</title>
        <authorList>
            <consortium name="DOE Joint Genome Institute"/>
            <person name="Jimenez D.J."/>
            <person name="Hector R.E."/>
            <person name="Riley R."/>
            <person name="Sun H."/>
            <person name="Grigoriev I.V."/>
            <person name="Van Elsas J.D."/>
            <person name="Nichols N.N."/>
        </authorList>
    </citation>
    <scope>NUCLEOTIDE SEQUENCE [LARGE SCALE GENOMIC DNA]</scope>
    <source>
        <strain evidence="3 4">NRRL 30616</strain>
    </source>
</reference>
<evidence type="ECO:0000313" key="4">
    <source>
        <dbReference type="Proteomes" id="UP000182658"/>
    </source>
</evidence>
<keyword evidence="2" id="KW-0732">Signal</keyword>
<name>A0A1J7I3P2_9PEZI</name>
<accession>A0A1J7I3P2</accession>
<dbReference type="InParanoid" id="A0A1J7I3P2"/>
<feature type="chain" id="PRO_5012182184" evidence="2">
    <location>
        <begin position="35"/>
        <end position="135"/>
    </location>
</feature>